<comment type="similarity">
    <text evidence="4">Belongs to the WD repeat SCAP family.</text>
</comment>
<feature type="domain" description="SSD" evidence="22">
    <location>
        <begin position="268"/>
        <end position="426"/>
    </location>
</feature>
<dbReference type="GO" id="GO:0032936">
    <property type="term" value="C:SREBP-SCAP complex"/>
    <property type="evidence" value="ECO:0007669"/>
    <property type="project" value="TreeGrafter"/>
</dbReference>
<dbReference type="InterPro" id="IPR000731">
    <property type="entry name" value="SSD"/>
</dbReference>
<dbReference type="GeneID" id="80885492"/>
<evidence type="ECO:0000256" key="3">
    <source>
        <dbReference type="ARBA" id="ARBA00004653"/>
    </source>
</evidence>
<feature type="transmembrane region" description="Helical" evidence="21">
    <location>
        <begin position="372"/>
        <end position="394"/>
    </location>
</feature>
<evidence type="ECO:0000256" key="16">
    <source>
        <dbReference type="ARBA" id="ARBA00023166"/>
    </source>
</evidence>
<evidence type="ECO:0000256" key="21">
    <source>
        <dbReference type="SAM" id="Phobius"/>
    </source>
</evidence>
<keyword evidence="6" id="KW-0153">Cholesterol metabolism</keyword>
<dbReference type="GO" id="GO:0005789">
    <property type="term" value="C:endoplasmic reticulum membrane"/>
    <property type="evidence" value="ECO:0007669"/>
    <property type="project" value="UniProtKB-SubCell"/>
</dbReference>
<keyword evidence="17" id="KW-0325">Glycoprotein</keyword>
<feature type="transmembrane region" description="Helical" evidence="21">
    <location>
        <begin position="401"/>
        <end position="426"/>
    </location>
</feature>
<keyword evidence="9" id="KW-0677">Repeat</keyword>
<dbReference type="PANTHER" id="PTHR46378">
    <property type="entry name" value="STEROL REGULATORY ELEMENT-BINDING PROTEIN CLEAVAGE-ACTIVATING PROTEIN"/>
    <property type="match status" value="1"/>
</dbReference>
<keyword evidence="24" id="KW-1185">Reference proteome</keyword>
<feature type="transmembrane region" description="Helical" evidence="21">
    <location>
        <begin position="472"/>
        <end position="494"/>
    </location>
</feature>
<feature type="compositionally biased region" description="Basic residues" evidence="20">
    <location>
        <begin position="1101"/>
        <end position="1113"/>
    </location>
</feature>
<feature type="transmembrane region" description="Helical" evidence="21">
    <location>
        <begin position="600"/>
        <end position="619"/>
    </location>
</feature>
<dbReference type="InterPro" id="IPR015943">
    <property type="entry name" value="WD40/YVTN_repeat-like_dom_sf"/>
</dbReference>
<proteinExistence type="inferred from homology"/>
<keyword evidence="8 21" id="KW-0812">Transmembrane</keyword>
<dbReference type="PROSITE" id="PS50156">
    <property type="entry name" value="SSD"/>
    <property type="match status" value="1"/>
</dbReference>
<feature type="region of interest" description="Disordered" evidence="20">
    <location>
        <begin position="1065"/>
        <end position="1113"/>
    </location>
</feature>
<evidence type="ECO:0000256" key="14">
    <source>
        <dbReference type="ARBA" id="ARBA00023121"/>
    </source>
</evidence>
<keyword evidence="15 21" id="KW-0472">Membrane</keyword>
<reference evidence="23" key="1">
    <citation type="submission" date="2023-03" db="EMBL/GenBank/DDBJ databases">
        <title>Near-Complete genome sequence of Lipomyces tetrasporous NRRL Y-64009, an oleaginous yeast capable of growing on lignocellulosic hydrolysates.</title>
        <authorList>
            <consortium name="Lawrence Berkeley National Laboratory"/>
            <person name="Jagtap S.S."/>
            <person name="Liu J.-J."/>
            <person name="Walukiewicz H.E."/>
            <person name="Pangilinan J."/>
            <person name="Lipzen A."/>
            <person name="Ahrendt S."/>
            <person name="Koriabine M."/>
            <person name="Cobaugh K."/>
            <person name="Salamov A."/>
            <person name="Yoshinaga Y."/>
            <person name="Ng V."/>
            <person name="Daum C."/>
            <person name="Grigoriev I.V."/>
            <person name="Slininger P.J."/>
            <person name="Dien B.S."/>
            <person name="Jin Y.-S."/>
            <person name="Rao C.V."/>
        </authorList>
    </citation>
    <scope>NUCLEOTIDE SEQUENCE</scope>
    <source>
        <strain evidence="23">NRRL Y-64009</strain>
    </source>
</reference>
<evidence type="ECO:0000256" key="17">
    <source>
        <dbReference type="ARBA" id="ARBA00023180"/>
    </source>
</evidence>
<keyword evidence="18" id="KW-0753">Steroid metabolism</keyword>
<dbReference type="InterPro" id="IPR036322">
    <property type="entry name" value="WD40_repeat_dom_sf"/>
</dbReference>
<dbReference type="SUPFAM" id="SSF50978">
    <property type="entry name" value="WD40 repeat-like"/>
    <property type="match status" value="1"/>
</dbReference>
<dbReference type="GO" id="GO:0032934">
    <property type="term" value="F:sterol binding"/>
    <property type="evidence" value="ECO:0007669"/>
    <property type="project" value="InterPro"/>
</dbReference>
<dbReference type="GO" id="GO:0008203">
    <property type="term" value="P:cholesterol metabolic process"/>
    <property type="evidence" value="ECO:0007669"/>
    <property type="project" value="UniProtKB-KW"/>
</dbReference>
<evidence type="ECO:0000256" key="13">
    <source>
        <dbReference type="ARBA" id="ARBA00023098"/>
    </source>
</evidence>
<dbReference type="InterPro" id="IPR001680">
    <property type="entry name" value="WD40_rpt"/>
</dbReference>
<evidence type="ECO:0000256" key="15">
    <source>
        <dbReference type="ARBA" id="ARBA00023136"/>
    </source>
</evidence>
<protein>
    <recommendedName>
        <fullName evidence="5">Sterol regulatory element-binding protein cleavage-activating protein</fullName>
    </recommendedName>
</protein>
<dbReference type="GO" id="GO:0000139">
    <property type="term" value="C:Golgi membrane"/>
    <property type="evidence" value="ECO:0007669"/>
    <property type="project" value="UniProtKB-SubCell"/>
</dbReference>
<dbReference type="SMART" id="SM00320">
    <property type="entry name" value="WD40"/>
    <property type="match status" value="2"/>
</dbReference>
<evidence type="ECO:0000256" key="6">
    <source>
        <dbReference type="ARBA" id="ARBA00022548"/>
    </source>
</evidence>
<name>A0AAD7QUD7_9ASCO</name>
<evidence type="ECO:0000256" key="1">
    <source>
        <dbReference type="ARBA" id="ARBA00004477"/>
    </source>
</evidence>
<dbReference type="EMBL" id="JARPMG010000004">
    <property type="protein sequence ID" value="KAJ8101565.1"/>
    <property type="molecule type" value="Genomic_DNA"/>
</dbReference>
<dbReference type="GO" id="GO:0032933">
    <property type="term" value="P:SREBP signaling pathway"/>
    <property type="evidence" value="ECO:0007669"/>
    <property type="project" value="InterPro"/>
</dbReference>
<evidence type="ECO:0000256" key="11">
    <source>
        <dbReference type="ARBA" id="ARBA00022989"/>
    </source>
</evidence>
<dbReference type="InterPro" id="IPR030225">
    <property type="entry name" value="SCAP"/>
</dbReference>
<keyword evidence="16" id="KW-1207">Sterol metabolism</keyword>
<evidence type="ECO:0000259" key="22">
    <source>
        <dbReference type="PROSITE" id="PS50156"/>
    </source>
</evidence>
<evidence type="ECO:0000256" key="5">
    <source>
        <dbReference type="ARBA" id="ARBA00019541"/>
    </source>
</evidence>
<comment type="function">
    <text evidence="19">Escort protein required for cholesterol as well as lipid homeostasis. Regulates export of the SCAP-SREBP complex from the endoplasmic reticulum to the Golgi upon low cholesterol, thereby regulating the processing of sterol regulatory element-binding proteins (SREBPs) SREBF1/SREBP1 and SREBF2/SREBP2. At high sterol concentrations, formation of a ternary complex with INSIG (INSIG1 or INSIG2) leads to mask the ER export signal in SCAP, promoting retention of the complex in the endoplasmic reticulum. Low sterol concentrations trigger release of INSIG, a conformational change in the SSD domain of SCAP, unmasking of the ER export signal, promoting recruitment into COPII-coated vesicles and transport of the SCAP-SREBP to the Golgi: in the Golgi, SREBPs are then processed, releasing the transcription factor fragment of SREBPs from the membrane, its import into the nucleus and up-regulation of LDLR, INSIG1 and the mevalonate pathway. Binds cholesterol via its SSD domain.</text>
</comment>
<feature type="transmembrane region" description="Helical" evidence="21">
    <location>
        <begin position="270"/>
        <end position="287"/>
    </location>
</feature>
<dbReference type="RefSeq" id="XP_056045015.1">
    <property type="nucleotide sequence ID" value="XM_056190326.1"/>
</dbReference>
<evidence type="ECO:0000256" key="7">
    <source>
        <dbReference type="ARBA" id="ARBA00022574"/>
    </source>
</evidence>
<feature type="compositionally biased region" description="Basic and acidic residues" evidence="20">
    <location>
        <begin position="1065"/>
        <end position="1074"/>
    </location>
</feature>
<evidence type="ECO:0000256" key="10">
    <source>
        <dbReference type="ARBA" id="ARBA00022824"/>
    </source>
</evidence>
<evidence type="ECO:0000256" key="12">
    <source>
        <dbReference type="ARBA" id="ARBA00023034"/>
    </source>
</evidence>
<organism evidence="23 24">
    <name type="scientific">Lipomyces tetrasporus</name>
    <dbReference type="NCBI Taxonomy" id="54092"/>
    <lineage>
        <taxon>Eukaryota</taxon>
        <taxon>Fungi</taxon>
        <taxon>Dikarya</taxon>
        <taxon>Ascomycota</taxon>
        <taxon>Saccharomycotina</taxon>
        <taxon>Lipomycetes</taxon>
        <taxon>Lipomycetales</taxon>
        <taxon>Lipomycetaceae</taxon>
        <taxon>Lipomyces</taxon>
    </lineage>
</organism>
<evidence type="ECO:0000256" key="4">
    <source>
        <dbReference type="ARBA" id="ARBA00007410"/>
    </source>
</evidence>
<evidence type="ECO:0000313" key="24">
    <source>
        <dbReference type="Proteomes" id="UP001217417"/>
    </source>
</evidence>
<dbReference type="GO" id="GO:0045540">
    <property type="term" value="P:regulation of cholesterol biosynthetic process"/>
    <property type="evidence" value="ECO:0007669"/>
    <property type="project" value="TreeGrafter"/>
</dbReference>
<keyword evidence="14" id="KW-0446">Lipid-binding</keyword>
<dbReference type="AlphaFoldDB" id="A0AAD7QUD7"/>
<feature type="transmembrane region" description="Helical" evidence="21">
    <location>
        <begin position="299"/>
        <end position="321"/>
    </location>
</feature>
<feature type="region of interest" description="Disordered" evidence="20">
    <location>
        <begin position="1176"/>
        <end position="1210"/>
    </location>
</feature>
<gene>
    <name evidence="23" type="ORF">POJ06DRAFT_290004</name>
</gene>
<evidence type="ECO:0000256" key="19">
    <source>
        <dbReference type="ARBA" id="ARBA00045958"/>
    </source>
</evidence>
<dbReference type="SUPFAM" id="SSF82866">
    <property type="entry name" value="Multidrug efflux transporter AcrB transmembrane domain"/>
    <property type="match status" value="1"/>
</dbReference>
<comment type="caution">
    <text evidence="23">The sequence shown here is derived from an EMBL/GenBank/DDBJ whole genome shotgun (WGS) entry which is preliminary data.</text>
</comment>
<feature type="transmembrane region" description="Helical" evidence="21">
    <location>
        <begin position="43"/>
        <end position="63"/>
    </location>
</feature>
<keyword evidence="7" id="KW-0853">WD repeat</keyword>
<keyword evidence="11 21" id="KW-1133">Transmembrane helix</keyword>
<evidence type="ECO:0000256" key="9">
    <source>
        <dbReference type="ARBA" id="ARBA00022737"/>
    </source>
</evidence>
<comment type="subcellular location">
    <subcellularLocation>
        <location evidence="2">Cytoplasmic vesicle</location>
        <location evidence="2">COPII-coated vesicle membrane</location>
        <topology evidence="2">Multi-pass membrane protein</topology>
    </subcellularLocation>
    <subcellularLocation>
        <location evidence="1">Endoplasmic reticulum membrane</location>
        <topology evidence="1">Multi-pass membrane protein</topology>
    </subcellularLocation>
    <subcellularLocation>
        <location evidence="3">Golgi apparatus membrane</location>
        <topology evidence="3">Multi-pass membrane protein</topology>
    </subcellularLocation>
</comment>
<evidence type="ECO:0000256" key="20">
    <source>
        <dbReference type="SAM" id="MobiDB-lite"/>
    </source>
</evidence>
<sequence>MLRTAVLALSRGTKYANDLTPAHELYRLFQRYAVTVVRSPQSFILWSAIVALALSYPVLYAVASGTLSGSSEYRAPSISWLSCGSTVVSFVKDLSGVTADIAVKQAWIRGSNDAALERDVFDLAWEVQGRLTEGIPKNESVLVSPTIYWDHTMEKFEADRDHLSTINLHAVVGGDNRIEDDYIPPQSVLAGLHFNNGRLVSSDALVISLFYRPVLSTFNVSEIWDRNLKELQVASSDGTIPDCDIVSSERQNSRIEYLHRLSPLSHRGNTILLLSYFLTLFYIISSLQRIHAIRSRAGLFIAFSVEMALSMIGTSTIIYFLGMDLSMIPKHAFPFIFVVLSTENMFRLVNALSYTKPEQPATVRIGTALGKVGFLSTATTGSNICLFLIAICVSGSPIRQFCMFAVIATIIDYFLHMTYFLAVLSIDVRRLELEDLIQTSLGATNEADDSDEDELMSNDGSSWNPFPKILSYFWHGSVPTTTTAGTAMTICFLVAMQLHYMRDTDYFSVLMNMLCIHPFTDISSVGKNSTFVASVVSQQKQSHHWFRVHEYFVGENVLATLVPQRSSFAVMFFEPDYFTLKTALRSDSVIGTLPFPSAGYVTQFIIVIMLALATTAYLLKFMLREVRDEHVADPRFTSGPVFATKDLSGFHSLDVVKLATSANGVVASVGLDHKILLWQVNSRRRQKPSKVSPSADSWPVTSVALDTDGKFLAICAKSGIVHCWSVATSRFVWSVELSGLVNSAPATILFLTEKVPGMVTRVNLVIVGINGILYQVATDSGGIVFEHKISDGPLVSAEKLFTPRLPKRIVSAAKDGAVIITMLVRTTWVTQVLELRPSVIGAMDQQNNGQTFTPSEMPSGLASSNESATIIALPQVGMVLRARGIMVELIDVQTGTIVKVFQVATYRRGTLRAFHDHPQHCPFCGCSTIASLCILYCERESGMLIMHSFINSNRARRNICLRVERDLRERRCIGFEGVLERQHWLDDVSGWEVTDINVIMGIRRKGGISVDSSTGGYADGLRYRGGNGVGNGWSSYMYDKHRATVEEQWEGWTMSMDGTVATYELRPEEEFREPRSRKRHIRHSSSDDEYDADTSSTQSIGRRKRYHRHGNHLPHRDEQDLLVSHIGPVAKLGHRSTVVGFGNTVKVLYFGSEEIISPNDADVDDEEVGLAYVSRRRRAGRRSDSRGSVESVGSSPGPPSPGRGLMMGGGLMGGVLARRGGLMSGGAARYRTG</sequence>
<dbReference type="GO" id="GO:0012507">
    <property type="term" value="C:ER to Golgi transport vesicle membrane"/>
    <property type="evidence" value="ECO:0007669"/>
    <property type="project" value="UniProtKB-SubCell"/>
</dbReference>
<evidence type="ECO:0000256" key="18">
    <source>
        <dbReference type="ARBA" id="ARBA00023221"/>
    </source>
</evidence>
<dbReference type="Gene3D" id="2.130.10.10">
    <property type="entry name" value="YVTN repeat-like/Quinoprotein amine dehydrogenase"/>
    <property type="match status" value="1"/>
</dbReference>
<keyword evidence="10" id="KW-0256">Endoplasmic reticulum</keyword>
<dbReference type="Proteomes" id="UP001217417">
    <property type="component" value="Unassembled WGS sequence"/>
</dbReference>
<dbReference type="PANTHER" id="PTHR46378:SF1">
    <property type="entry name" value="STEROL REGULATORY ELEMENT-BINDING PROTEIN CLEAVAGE-ACTIVATING PROTEIN"/>
    <property type="match status" value="1"/>
</dbReference>
<evidence type="ECO:0000256" key="8">
    <source>
        <dbReference type="ARBA" id="ARBA00022692"/>
    </source>
</evidence>
<dbReference type="Pfam" id="PF12349">
    <property type="entry name" value="Sterol-sensing"/>
    <property type="match status" value="1"/>
</dbReference>
<evidence type="ECO:0000256" key="2">
    <source>
        <dbReference type="ARBA" id="ARBA00004557"/>
    </source>
</evidence>
<evidence type="ECO:0000313" key="23">
    <source>
        <dbReference type="EMBL" id="KAJ8101565.1"/>
    </source>
</evidence>
<keyword evidence="12" id="KW-0333">Golgi apparatus</keyword>
<accession>A0AAD7QUD7</accession>
<keyword evidence="13" id="KW-0443">Lipid metabolism</keyword>
<dbReference type="InterPro" id="IPR053958">
    <property type="entry name" value="HMGCR/SNAP/NPC1-like_SSD"/>
</dbReference>